<dbReference type="PANTHER" id="PTHR22916">
    <property type="entry name" value="GLYCOSYLTRANSFERASE"/>
    <property type="match status" value="1"/>
</dbReference>
<dbReference type="PANTHER" id="PTHR22916:SF3">
    <property type="entry name" value="UDP-GLCNAC:BETAGAL BETA-1,3-N-ACETYLGLUCOSAMINYLTRANSFERASE-LIKE PROTEIN 1"/>
    <property type="match status" value="1"/>
</dbReference>
<proteinExistence type="predicted"/>
<gene>
    <name evidence="2" type="ORF">EVOR1521_LOCUS26450</name>
</gene>
<evidence type="ECO:0000259" key="1">
    <source>
        <dbReference type="Pfam" id="PF00535"/>
    </source>
</evidence>
<dbReference type="SUPFAM" id="SSF53448">
    <property type="entry name" value="Nucleotide-diphospho-sugar transferases"/>
    <property type="match status" value="1"/>
</dbReference>
<dbReference type="InterPro" id="IPR029044">
    <property type="entry name" value="Nucleotide-diphossugar_trans"/>
</dbReference>
<organism evidence="2 3">
    <name type="scientific">Effrenium voratum</name>
    <dbReference type="NCBI Taxonomy" id="2562239"/>
    <lineage>
        <taxon>Eukaryota</taxon>
        <taxon>Sar</taxon>
        <taxon>Alveolata</taxon>
        <taxon>Dinophyceae</taxon>
        <taxon>Suessiales</taxon>
        <taxon>Symbiodiniaceae</taxon>
        <taxon>Effrenium</taxon>
    </lineage>
</organism>
<dbReference type="EMBL" id="CAUJNA010003514">
    <property type="protein sequence ID" value="CAJ1403878.1"/>
    <property type="molecule type" value="Genomic_DNA"/>
</dbReference>
<accession>A0AA36JCU6</accession>
<dbReference type="AlphaFoldDB" id="A0AA36JCU6"/>
<dbReference type="Gene3D" id="3.90.550.10">
    <property type="entry name" value="Spore Coat Polysaccharide Biosynthesis Protein SpsA, Chain A"/>
    <property type="match status" value="1"/>
</dbReference>
<dbReference type="GO" id="GO:0016758">
    <property type="term" value="F:hexosyltransferase activity"/>
    <property type="evidence" value="ECO:0007669"/>
    <property type="project" value="UniProtKB-ARBA"/>
</dbReference>
<evidence type="ECO:0000313" key="2">
    <source>
        <dbReference type="EMBL" id="CAJ1403878.1"/>
    </source>
</evidence>
<comment type="caution">
    <text evidence="2">The sequence shown here is derived from an EMBL/GenBank/DDBJ whole genome shotgun (WGS) entry which is preliminary data.</text>
</comment>
<protein>
    <recommendedName>
        <fullName evidence="1">Glycosyltransferase 2-like domain-containing protein</fullName>
    </recommendedName>
</protein>
<dbReference type="Proteomes" id="UP001178507">
    <property type="component" value="Unassembled WGS sequence"/>
</dbReference>
<evidence type="ECO:0000313" key="3">
    <source>
        <dbReference type="Proteomes" id="UP001178507"/>
    </source>
</evidence>
<name>A0AA36JCU6_9DINO</name>
<reference evidence="2" key="1">
    <citation type="submission" date="2023-08" db="EMBL/GenBank/DDBJ databases">
        <authorList>
            <person name="Chen Y."/>
            <person name="Shah S."/>
            <person name="Dougan E. K."/>
            <person name="Thang M."/>
            <person name="Chan C."/>
        </authorList>
    </citation>
    <scope>NUCLEOTIDE SEQUENCE</scope>
</reference>
<keyword evidence="3" id="KW-1185">Reference proteome</keyword>
<sequence length="437" mass="47994">MGARASDESGGWPFISVQIVTYKRPAFLLQALRQIEAQDYPGAVEAIVMDDSPTPNQEVEGEFSFARYFHLTSRRSIGEKRNLAVAEAARSGADIICIWDDDDVFTVDRLRQQVARMVQRPANCSSIQVAFVAVLASGKLLRCKGLPLPFENSFCFRRAWLESRPRFSNCSLGEGNVVFEGLEDWFSEAQPIDGEELPFLYVRTERSTSPDDALEPYEVRSMISEPSRLDLPLLSLARSFLRHRWPELGGHGARALQIAQVPYSDLSDGFQEALRAAWAADLAWMRNVTGGAALAPAYWAALTADAEAPEAPEAGEAWGGGGGAEDLGPEAALELLEAGLHLRMADAKVRKKPSSKKETKTEPKAQAEEPLRIWGFKVNPSALPELLLVLAIAAVFGAVCASRLDMSRQSAVICGLFVALQAQRIIRGIRDWVAYKT</sequence>
<dbReference type="Pfam" id="PF00535">
    <property type="entry name" value="Glycos_transf_2"/>
    <property type="match status" value="1"/>
</dbReference>
<feature type="domain" description="Glycosyltransferase 2-like" evidence="1">
    <location>
        <begin position="16"/>
        <end position="131"/>
    </location>
</feature>
<dbReference type="InterPro" id="IPR001173">
    <property type="entry name" value="Glyco_trans_2-like"/>
</dbReference>